<dbReference type="GO" id="GO:0016740">
    <property type="term" value="F:transferase activity"/>
    <property type="evidence" value="ECO:0007669"/>
    <property type="project" value="UniProtKB-KW"/>
</dbReference>
<dbReference type="EMBL" id="CYZT01000002">
    <property type="protein sequence ID" value="CUN56042.1"/>
    <property type="molecule type" value="Genomic_DNA"/>
</dbReference>
<gene>
    <name evidence="1" type="ORF">ERS852411_00102</name>
</gene>
<organism evidence="1 2">
    <name type="scientific">Flavonifractor plautii</name>
    <name type="common">Fusobacterium plautii</name>
    <dbReference type="NCBI Taxonomy" id="292800"/>
    <lineage>
        <taxon>Bacteria</taxon>
        <taxon>Bacillati</taxon>
        <taxon>Bacillota</taxon>
        <taxon>Clostridia</taxon>
        <taxon>Eubacteriales</taxon>
        <taxon>Oscillospiraceae</taxon>
        <taxon>Flavonifractor</taxon>
    </lineage>
</organism>
<dbReference type="Pfam" id="PF08843">
    <property type="entry name" value="AbiEii"/>
    <property type="match status" value="1"/>
</dbReference>
<protein>
    <submittedName>
        <fullName evidence="1">Nucleotidyl transferase of uncharacterized function (DUF1814)</fullName>
    </submittedName>
</protein>
<dbReference type="Proteomes" id="UP000095746">
    <property type="component" value="Unassembled WGS sequence"/>
</dbReference>
<proteinExistence type="predicted"/>
<evidence type="ECO:0000313" key="1">
    <source>
        <dbReference type="EMBL" id="CUN56042.1"/>
    </source>
</evidence>
<accession>A0A173XVL7</accession>
<dbReference type="AlphaFoldDB" id="A0A173XVL7"/>
<keyword evidence="1" id="KW-0808">Transferase</keyword>
<sequence>MNVTAEERIMYSVMKAVYDSGIPISFKGSMVLKACLFEAGFLDETRHTVDIDANWNTDTPPTAEQMVESLQRAINRGGMDYEVRLYRMYGEKRSAGFELVDRNTDEILFTMDVDVNRPITPTQIYEVDGICFRGVSPLQMIADKVAVVSTDKVFRRIKDVVDLYYISKVFEFDVQKIYSTLKSSERTMGDFQGFLQRKEDLLHSYEKFRFAGGVNKPPFDAVYREVKIYLKDVLPKEASKEDADGGQQ</sequence>
<reference evidence="1 2" key="1">
    <citation type="submission" date="2015-09" db="EMBL/GenBank/DDBJ databases">
        <authorList>
            <consortium name="Pathogen Informatics"/>
        </authorList>
    </citation>
    <scope>NUCLEOTIDE SEQUENCE [LARGE SCALE GENOMIC DNA]</scope>
    <source>
        <strain evidence="1 2">2789STDY5608854</strain>
    </source>
</reference>
<dbReference type="InterPro" id="IPR014942">
    <property type="entry name" value="AbiEii"/>
</dbReference>
<evidence type="ECO:0000313" key="2">
    <source>
        <dbReference type="Proteomes" id="UP000095746"/>
    </source>
</evidence>
<name>A0A173XVL7_FLAPL</name>